<dbReference type="Pfam" id="PF09462">
    <property type="entry name" value="Mus7"/>
    <property type="match status" value="1"/>
</dbReference>
<feature type="compositionally biased region" description="Acidic residues" evidence="1">
    <location>
        <begin position="253"/>
        <end position="270"/>
    </location>
</feature>
<organism evidence="2 3">
    <name type="scientific">Candida metapsilosis</name>
    <dbReference type="NCBI Taxonomy" id="273372"/>
    <lineage>
        <taxon>Eukaryota</taxon>
        <taxon>Fungi</taxon>
        <taxon>Dikarya</taxon>
        <taxon>Ascomycota</taxon>
        <taxon>Saccharomycotina</taxon>
        <taxon>Pichiomycetes</taxon>
        <taxon>Debaryomycetaceae</taxon>
        <taxon>Candida/Lodderomyces clade</taxon>
        <taxon>Candida</taxon>
    </lineage>
</organism>
<keyword evidence="3" id="KW-1185">Reference proteome</keyword>
<feature type="compositionally biased region" description="Polar residues" evidence="1">
    <location>
        <begin position="456"/>
        <end position="471"/>
    </location>
</feature>
<feature type="compositionally biased region" description="Polar residues" evidence="1">
    <location>
        <begin position="527"/>
        <end position="546"/>
    </location>
</feature>
<sequence length="1550" mass="177485">MSDVSDSDDEERSSLDLSLVSKQELRRKLLHLPNGKRRDLESTLKKFIPSGPLHVLPEEDEVVEDSDNEVEVPQVIQLVSVTPTNPTPVNLENEENASHLQAYMNSKYSTFVSERSLRKRNFASAHPYLSDQASYLGLADAGELNSVYEQNDQNLEAVVKLLNYNYLRLKTRYPKDEKFKQKSFYAIIGKQSKDAQNEEREKEKEDPSLDVNGDDEDEFRNVNSESLAVEQRFDSSQLSDHMAYDVSNHESETDTDSDSELDSSVEEEEKENLYVRVGGRYRKEKNALRGVLPESAKHLAIYKPKTAKKSKVLYPSREIKKGFAIKKMGSRSRHMHDDLEETFLNDDDTEDVSLDEYFTSDLHRPEANYDALQTIDYTEFSESEQSDTSLHTESDSDSDLFSFDNMRGVSSDLGEALENDAIDRMLTANSHTENDRRSKSSSKRKASKATNASRRGVNSFSRSVQGPSSSAIFPRKPGPKYNKNASTRGAPKITQRKHNSIKSFASDEIDTNTSTNSYDSGVGFGNGNATPKLPTSLTRSHSTSARKTIKKKKIKSVRNQASIENYFRPDKVGIHNHLARAPVLSSVDIEAESHEHRHQHLRKRPKHFNHLLNGQVQLSHEPLFAAGCLLNDIELTKLGNTGDGKSFHCFKDPVTVVFKEKHFSLSLIDIDGSRESAEKLCILLNSEFARGTIRKRDFYQCIRALIAWALILQRTPSESEWSWIESLLATLRDNAMMKMSDKFFCLPYLLLLQYITVIMNRINDGAGRRQNIGAYGSTYWSWFFVMIDEIQFDTLDLRGDAPTKQAESFYIMCRLLELQGAWWSSICLSIQSYERGNFHHLLEGVYYLCCITRKSPTWEPLQLVFQNFKDSTGSDVYYRFIEIIFGMNRLRNWQIDDKLILQMFGNITSRRFANLQDEEFTPSILSQVKSRFDIPGDSFFDRFMQLLFWHISSLTDVSQVKRLVTKLLSFNSTQHADTKEQRVMFINKFNLLILLSSISKTDLRTQVEILLSSITEVSELSFLKQVVQGIIAVIEIALSKGNKIPAQGVEVVTSKLALVAFSVHGATKLWKKFLRSLQSLLEGSSAEVSSIIQLLSSMKQMKAELPTSINKDIAGLCAFIVERLLAHKSEVKNASHMRTLTAARDKSLDVANSYMLKQTSDYGSSAIADKLIRCCLTIWVMVSELLNENWDKLILQTYPFIGDESSRDKYIFHFYMEVSRFYNLRNCKQSVAVNIVRGLSSCNTPPRLIEFINSLGDLGWALFSFHKLRSVPEVDLTNTKFGILTNMLHQSSVSRSSGELNMMVYEALKTMRRESTSFDEKYKSFCISLAKELKKYELDSRNRILLEEVNTLLGIEEELVANAHCVPEFEMDYEIEPFEHTRQESVHSLASLDDYYFTLQELLEDETRDSVSMWKAVLGTLENFNLDIFKHRFQFSNSHFLGIFKLFLKNLDACNADFEDEDLKLRVFTRICSTLREIHQILYEGYRVSTEFSTLFEEFESKLVEAFPFVQYYSDEADGLRRKFAVEFNQTFATNTATTDELYTDFNLQF</sequence>
<dbReference type="GO" id="GO:0006281">
    <property type="term" value="P:DNA repair"/>
    <property type="evidence" value="ECO:0007669"/>
    <property type="project" value="InterPro"/>
</dbReference>
<dbReference type="GeneID" id="93654241"/>
<comment type="caution">
    <text evidence="2">The sequence shown here is derived from an EMBL/GenBank/DDBJ whole genome shotgun (WGS) entry which is preliminary data.</text>
</comment>
<dbReference type="Proteomes" id="UP000669133">
    <property type="component" value="Unassembled WGS sequence"/>
</dbReference>
<dbReference type="GO" id="GO:0005634">
    <property type="term" value="C:nucleus"/>
    <property type="evidence" value="ECO:0007669"/>
    <property type="project" value="InterPro"/>
</dbReference>
<evidence type="ECO:0000313" key="3">
    <source>
        <dbReference type="Proteomes" id="UP000669133"/>
    </source>
</evidence>
<name>A0A8H7ZDV1_9ASCO</name>
<accession>A0A8H7ZDV1</accession>
<dbReference type="RefSeq" id="XP_067545998.1">
    <property type="nucleotide sequence ID" value="XM_067694808.1"/>
</dbReference>
<feature type="region of interest" description="Disordered" evidence="1">
    <location>
        <begin position="190"/>
        <end position="224"/>
    </location>
</feature>
<feature type="region of interest" description="Disordered" evidence="1">
    <location>
        <begin position="246"/>
        <end position="270"/>
    </location>
</feature>
<protein>
    <submittedName>
        <fullName evidence="2">Uncharacterized protein</fullName>
    </submittedName>
</protein>
<feature type="region of interest" description="Disordered" evidence="1">
    <location>
        <begin position="425"/>
        <end position="498"/>
    </location>
</feature>
<proteinExistence type="predicted"/>
<feature type="region of interest" description="Disordered" evidence="1">
    <location>
        <begin position="520"/>
        <end position="550"/>
    </location>
</feature>
<dbReference type="InterPro" id="IPR019021">
    <property type="entry name" value="Mms22"/>
</dbReference>
<feature type="region of interest" description="Disordered" evidence="1">
    <location>
        <begin position="380"/>
        <end position="403"/>
    </location>
</feature>
<dbReference type="EMBL" id="JAEOAQ010000008">
    <property type="protein sequence ID" value="KAG5416882.1"/>
    <property type="molecule type" value="Genomic_DNA"/>
</dbReference>
<gene>
    <name evidence="2" type="ORF">I9W82_005612</name>
</gene>
<feature type="compositionally biased region" description="Basic and acidic residues" evidence="1">
    <location>
        <begin position="191"/>
        <end position="207"/>
    </location>
</feature>
<dbReference type="OrthoDB" id="4018542at2759"/>
<evidence type="ECO:0000313" key="2">
    <source>
        <dbReference type="EMBL" id="KAG5416882.1"/>
    </source>
</evidence>
<reference evidence="2 3" key="1">
    <citation type="submission" date="2020-12" db="EMBL/GenBank/DDBJ databases">
        <title>Effect of drift, selection, and recombination on the evolution of hybrid genomes in Candida yeast pathogens.</title>
        <authorList>
            <person name="Mixao V."/>
            <person name="Ksiezopolska E."/>
            <person name="Saus E."/>
            <person name="Boekhout T."/>
            <person name="Gacser A."/>
            <person name="Gabaldon T."/>
        </authorList>
    </citation>
    <scope>NUCLEOTIDE SEQUENCE [LARGE SCALE GENOMIC DNA]</scope>
    <source>
        <strain evidence="2 3">BP57</strain>
    </source>
</reference>
<dbReference type="GO" id="GO:0031297">
    <property type="term" value="P:replication fork processing"/>
    <property type="evidence" value="ECO:0007669"/>
    <property type="project" value="InterPro"/>
</dbReference>
<evidence type="ECO:0000256" key="1">
    <source>
        <dbReference type="SAM" id="MobiDB-lite"/>
    </source>
</evidence>